<feature type="signal peptide" evidence="2">
    <location>
        <begin position="1"/>
        <end position="25"/>
    </location>
</feature>
<keyword evidence="1" id="KW-0812">Transmembrane</keyword>
<evidence type="ECO:0000313" key="3">
    <source>
        <dbReference type="EMBL" id="UMM10119.1"/>
    </source>
</evidence>
<proteinExistence type="predicted"/>
<name>A0AAE9DZC2_CAEBR</name>
<sequence length="82" mass="9275">MQKSPFPSLITIPLLLLIITDSTNAFNITVAKPDGGTYYRFWFVYGCFSIGTTVILIVFTSISMCRRYKLVASQDEEISEIQ</sequence>
<dbReference type="AlphaFoldDB" id="A0AAE9DZC2"/>
<dbReference type="Proteomes" id="UP000829354">
    <property type="component" value="Chromosome I"/>
</dbReference>
<accession>A0AAE9DZC2</accession>
<organism evidence="3 4">
    <name type="scientific">Caenorhabditis briggsae</name>
    <dbReference type="NCBI Taxonomy" id="6238"/>
    <lineage>
        <taxon>Eukaryota</taxon>
        <taxon>Metazoa</taxon>
        <taxon>Ecdysozoa</taxon>
        <taxon>Nematoda</taxon>
        <taxon>Chromadorea</taxon>
        <taxon>Rhabditida</taxon>
        <taxon>Rhabditina</taxon>
        <taxon>Rhabditomorpha</taxon>
        <taxon>Rhabditoidea</taxon>
        <taxon>Rhabditidae</taxon>
        <taxon>Peloderinae</taxon>
        <taxon>Caenorhabditis</taxon>
    </lineage>
</organism>
<dbReference type="EMBL" id="CP092620">
    <property type="protein sequence ID" value="UMM10119.1"/>
    <property type="molecule type" value="Genomic_DNA"/>
</dbReference>
<gene>
    <name evidence="3" type="ORF">L5515_000035</name>
</gene>
<feature type="transmembrane region" description="Helical" evidence="1">
    <location>
        <begin position="41"/>
        <end position="59"/>
    </location>
</feature>
<evidence type="ECO:0000256" key="1">
    <source>
        <dbReference type="SAM" id="Phobius"/>
    </source>
</evidence>
<reference evidence="3 4" key="1">
    <citation type="submission" date="2022-04" db="EMBL/GenBank/DDBJ databases">
        <title>Chromosome-level reference genomes for two strains of Caenorhabditis briggsae: an improved platform for comparative genomics.</title>
        <authorList>
            <person name="Stevens L."/>
            <person name="Andersen E."/>
        </authorList>
    </citation>
    <scope>NUCLEOTIDE SEQUENCE [LARGE SCALE GENOMIC DNA]</scope>
    <source>
        <strain evidence="3">VX34</strain>
        <tissue evidence="3">Whole-organism</tissue>
    </source>
</reference>
<feature type="chain" id="PRO_5042206381" evidence="2">
    <location>
        <begin position="26"/>
        <end position="82"/>
    </location>
</feature>
<keyword evidence="2" id="KW-0732">Signal</keyword>
<keyword evidence="1" id="KW-1133">Transmembrane helix</keyword>
<keyword evidence="4" id="KW-1185">Reference proteome</keyword>
<evidence type="ECO:0000313" key="4">
    <source>
        <dbReference type="Proteomes" id="UP000829354"/>
    </source>
</evidence>
<protein>
    <submittedName>
        <fullName evidence="3">Uncharacterized protein</fullName>
    </submittedName>
</protein>
<evidence type="ECO:0000256" key="2">
    <source>
        <dbReference type="SAM" id="SignalP"/>
    </source>
</evidence>
<keyword evidence="1" id="KW-0472">Membrane</keyword>